<gene>
    <name evidence="1" type="ordered locus">RB549</name>
</gene>
<dbReference type="HOGENOM" id="CLU_3347866_0_0_0"/>
<dbReference type="EMBL" id="BX294133">
    <property type="protein sequence ID" value="CAD71646.1"/>
    <property type="molecule type" value="Genomic_DNA"/>
</dbReference>
<dbReference type="InParanoid" id="Q7UYJ6"/>
<accession>Q7UYJ6</accession>
<dbReference type="AlphaFoldDB" id="Q7UYJ6"/>
<proteinExistence type="predicted"/>
<protein>
    <submittedName>
        <fullName evidence="1">Uncharacterized protein</fullName>
    </submittedName>
</protein>
<name>Q7UYJ6_RHOBA</name>
<dbReference type="KEGG" id="rba:RB549"/>
<evidence type="ECO:0000313" key="2">
    <source>
        <dbReference type="Proteomes" id="UP000001025"/>
    </source>
</evidence>
<keyword evidence="2" id="KW-1185">Reference proteome</keyword>
<organism evidence="1 2">
    <name type="scientific">Rhodopirellula baltica (strain DSM 10527 / NCIMB 13988 / SH1)</name>
    <dbReference type="NCBI Taxonomy" id="243090"/>
    <lineage>
        <taxon>Bacteria</taxon>
        <taxon>Pseudomonadati</taxon>
        <taxon>Planctomycetota</taxon>
        <taxon>Planctomycetia</taxon>
        <taxon>Pirellulales</taxon>
        <taxon>Pirellulaceae</taxon>
        <taxon>Rhodopirellula</taxon>
    </lineage>
</organism>
<dbReference type="EnsemblBacteria" id="CAD71646">
    <property type="protein sequence ID" value="CAD71646"/>
    <property type="gene ID" value="RB549"/>
</dbReference>
<dbReference type="Proteomes" id="UP000001025">
    <property type="component" value="Chromosome"/>
</dbReference>
<sequence length="37" mass="4148">MRSASFQGSEQLPTPWHENCLLRSGLRNLAPVEFCDG</sequence>
<evidence type="ECO:0000313" key="1">
    <source>
        <dbReference type="EMBL" id="CAD71646.1"/>
    </source>
</evidence>
<reference evidence="1 2" key="1">
    <citation type="journal article" date="2003" name="Proc. Natl. Acad. Sci. U.S.A.">
        <title>Complete genome sequence of the marine planctomycete Pirellula sp. strain 1.</title>
        <authorList>
            <person name="Gloeckner F.O."/>
            <person name="Kube M."/>
            <person name="Bauer M."/>
            <person name="Teeling H."/>
            <person name="Lombardot T."/>
            <person name="Ludwig W."/>
            <person name="Gade D."/>
            <person name="Beck A."/>
            <person name="Borzym K."/>
            <person name="Heitmann K."/>
            <person name="Rabus R."/>
            <person name="Schlesner H."/>
            <person name="Amann R."/>
            <person name="Reinhardt R."/>
        </authorList>
    </citation>
    <scope>NUCLEOTIDE SEQUENCE [LARGE SCALE GENOMIC DNA]</scope>
    <source>
        <strain evidence="2">DSM 10527 / NCIMB 13988 / SH1</strain>
    </source>
</reference>